<dbReference type="PANTHER" id="PTHR14503:SF4">
    <property type="entry name" value="LARGE RIBOSOMAL SUBUNIT PROTEIN BL34M"/>
    <property type="match status" value="1"/>
</dbReference>
<gene>
    <name evidence="5" type="primary">rpmH</name>
    <name evidence="6" type="ORF">LARV_02941</name>
</gene>
<dbReference type="HAMAP" id="MF_00391">
    <property type="entry name" value="Ribosomal_bL34"/>
    <property type="match status" value="1"/>
</dbReference>
<evidence type="ECO:0000256" key="3">
    <source>
        <dbReference type="ARBA" id="ARBA00023274"/>
    </source>
</evidence>
<dbReference type="PROSITE" id="PS00784">
    <property type="entry name" value="RIBOSOMAL_L34"/>
    <property type="match status" value="1"/>
</dbReference>
<dbReference type="EMBL" id="DF967972">
    <property type="protein sequence ID" value="GAP15159.1"/>
    <property type="molecule type" value="Genomic_DNA"/>
</dbReference>
<organism evidence="6">
    <name type="scientific">Longilinea arvoryzae</name>
    <dbReference type="NCBI Taxonomy" id="360412"/>
    <lineage>
        <taxon>Bacteria</taxon>
        <taxon>Bacillati</taxon>
        <taxon>Chloroflexota</taxon>
        <taxon>Anaerolineae</taxon>
        <taxon>Anaerolineales</taxon>
        <taxon>Anaerolineaceae</taxon>
        <taxon>Longilinea</taxon>
    </lineage>
</organism>
<accession>A0A0S7BBS2</accession>
<evidence type="ECO:0000256" key="1">
    <source>
        <dbReference type="ARBA" id="ARBA00010111"/>
    </source>
</evidence>
<dbReference type="Gene3D" id="1.10.287.3980">
    <property type="match status" value="1"/>
</dbReference>
<dbReference type="InterPro" id="IPR000271">
    <property type="entry name" value="Ribosomal_bL34"/>
</dbReference>
<dbReference type="NCBIfam" id="TIGR01030">
    <property type="entry name" value="rpmH_bact"/>
    <property type="match status" value="1"/>
</dbReference>
<keyword evidence="3 5" id="KW-0687">Ribonucleoprotein</keyword>
<keyword evidence="2 5" id="KW-0689">Ribosomal protein</keyword>
<comment type="similarity">
    <text evidence="1 5">Belongs to the bacterial ribosomal protein bL34 family.</text>
</comment>
<evidence type="ECO:0000256" key="4">
    <source>
        <dbReference type="ARBA" id="ARBA00035177"/>
    </source>
</evidence>
<dbReference type="InterPro" id="IPR020939">
    <property type="entry name" value="Ribosomal_bL34_CS"/>
</dbReference>
<name>A0A0S7BBS2_9CHLR</name>
<reference evidence="6" key="1">
    <citation type="submission" date="2015-07" db="EMBL/GenBank/DDBJ databases">
        <title>Draft Genome Sequences of Anaerolinea thermolimosa IMO-1, Bellilinea caldifistulae GOMI-1, Leptolinea tardivitalis YMTK-2, Levilinea saccharolytica KIBI-1,Longilinea arvoryzae KOME-1, Previously Described as Members of the Anaerolineaceae (Chloroflexi).</title>
        <authorList>
            <person name="Sekiguchi Y."/>
            <person name="Ohashi A."/>
            <person name="Matsuura N."/>
            <person name="Tourlousse M.D."/>
        </authorList>
    </citation>
    <scope>NUCLEOTIDE SEQUENCE [LARGE SCALE GENOMIC DNA]</scope>
    <source>
        <strain evidence="6">KOME-1</strain>
    </source>
</reference>
<dbReference type="AlphaFoldDB" id="A0A0S7BBS2"/>
<evidence type="ECO:0000256" key="5">
    <source>
        <dbReference type="HAMAP-Rule" id="MF_00391"/>
    </source>
</evidence>
<sequence length="57" mass="6938">MSTKRTYQPKIHRRLRVHGFRSRMATADGREVLKRRRAKGRHKLTVSMNNHVKRIQW</sequence>
<dbReference type="PANTHER" id="PTHR14503">
    <property type="entry name" value="MITOCHONDRIAL RIBOSOMAL PROTEIN 34 FAMILY MEMBER"/>
    <property type="match status" value="1"/>
</dbReference>
<dbReference type="RefSeq" id="WP_075074354.1">
    <property type="nucleotide sequence ID" value="NZ_DF967972.1"/>
</dbReference>
<proteinExistence type="inferred from homology"/>
<dbReference type="FunFam" id="1.10.287.3980:FF:000001">
    <property type="entry name" value="Mitochondrial ribosomal protein L34"/>
    <property type="match status" value="1"/>
</dbReference>
<dbReference type="GO" id="GO:0003735">
    <property type="term" value="F:structural constituent of ribosome"/>
    <property type="evidence" value="ECO:0007669"/>
    <property type="project" value="InterPro"/>
</dbReference>
<dbReference type="OrthoDB" id="9804164at2"/>
<dbReference type="STRING" id="360412.LARV_02941"/>
<dbReference type="Pfam" id="PF00468">
    <property type="entry name" value="Ribosomal_L34"/>
    <property type="match status" value="1"/>
</dbReference>
<dbReference type="GO" id="GO:0006412">
    <property type="term" value="P:translation"/>
    <property type="evidence" value="ECO:0007669"/>
    <property type="project" value="UniProtKB-UniRule"/>
</dbReference>
<dbReference type="Proteomes" id="UP000055060">
    <property type="component" value="Unassembled WGS sequence"/>
</dbReference>
<evidence type="ECO:0000313" key="6">
    <source>
        <dbReference type="EMBL" id="GAP15159.1"/>
    </source>
</evidence>
<evidence type="ECO:0000313" key="7">
    <source>
        <dbReference type="Proteomes" id="UP000055060"/>
    </source>
</evidence>
<dbReference type="GO" id="GO:0005840">
    <property type="term" value="C:ribosome"/>
    <property type="evidence" value="ECO:0007669"/>
    <property type="project" value="UniProtKB-KW"/>
</dbReference>
<protein>
    <recommendedName>
        <fullName evidence="4 5">Large ribosomal subunit protein bL34</fullName>
    </recommendedName>
</protein>
<keyword evidence="7" id="KW-1185">Reference proteome</keyword>
<dbReference type="GO" id="GO:1990904">
    <property type="term" value="C:ribonucleoprotein complex"/>
    <property type="evidence" value="ECO:0007669"/>
    <property type="project" value="UniProtKB-KW"/>
</dbReference>
<evidence type="ECO:0000256" key="2">
    <source>
        <dbReference type="ARBA" id="ARBA00022980"/>
    </source>
</evidence>